<proteinExistence type="predicted"/>
<dbReference type="Proteomes" id="UP001465755">
    <property type="component" value="Unassembled WGS sequence"/>
</dbReference>
<feature type="transmembrane region" description="Helical" evidence="8">
    <location>
        <begin position="88"/>
        <end position="112"/>
    </location>
</feature>
<dbReference type="InterPro" id="IPR013057">
    <property type="entry name" value="AA_transpt_TM"/>
</dbReference>
<feature type="transmembrane region" description="Helical" evidence="8">
    <location>
        <begin position="204"/>
        <end position="229"/>
    </location>
</feature>
<evidence type="ECO:0000256" key="8">
    <source>
        <dbReference type="SAM" id="Phobius"/>
    </source>
</evidence>
<evidence type="ECO:0000256" key="5">
    <source>
        <dbReference type="ARBA" id="ARBA00022989"/>
    </source>
</evidence>
<organism evidence="10 11">
    <name type="scientific">Symbiochloris irregularis</name>
    <dbReference type="NCBI Taxonomy" id="706552"/>
    <lineage>
        <taxon>Eukaryota</taxon>
        <taxon>Viridiplantae</taxon>
        <taxon>Chlorophyta</taxon>
        <taxon>core chlorophytes</taxon>
        <taxon>Trebouxiophyceae</taxon>
        <taxon>Trebouxiales</taxon>
        <taxon>Trebouxiaceae</taxon>
        <taxon>Symbiochloris</taxon>
    </lineage>
</organism>
<evidence type="ECO:0000256" key="7">
    <source>
        <dbReference type="SAM" id="MobiDB-lite"/>
    </source>
</evidence>
<evidence type="ECO:0000256" key="6">
    <source>
        <dbReference type="ARBA" id="ARBA00023136"/>
    </source>
</evidence>
<feature type="transmembrane region" description="Helical" evidence="8">
    <location>
        <begin position="427"/>
        <end position="444"/>
    </location>
</feature>
<feature type="transmembrane region" description="Helical" evidence="8">
    <location>
        <begin position="288"/>
        <end position="307"/>
    </location>
</feature>
<feature type="domain" description="Amino acid transporter transmembrane" evidence="9">
    <location>
        <begin position="56"/>
        <end position="416"/>
    </location>
</feature>
<evidence type="ECO:0000256" key="2">
    <source>
        <dbReference type="ARBA" id="ARBA00022448"/>
    </source>
</evidence>
<reference evidence="10 11" key="1">
    <citation type="journal article" date="2024" name="Nat. Commun.">
        <title>Phylogenomics reveals the evolutionary origins of lichenization in chlorophyte algae.</title>
        <authorList>
            <person name="Puginier C."/>
            <person name="Libourel C."/>
            <person name="Otte J."/>
            <person name="Skaloud P."/>
            <person name="Haon M."/>
            <person name="Grisel S."/>
            <person name="Petersen M."/>
            <person name="Berrin J.G."/>
            <person name="Delaux P.M."/>
            <person name="Dal Grande F."/>
            <person name="Keller J."/>
        </authorList>
    </citation>
    <scope>NUCLEOTIDE SEQUENCE [LARGE SCALE GENOMIC DNA]</scope>
    <source>
        <strain evidence="10 11">SAG 2036</strain>
    </source>
</reference>
<keyword evidence="5 8" id="KW-1133">Transmembrane helix</keyword>
<comment type="subcellular location">
    <subcellularLocation>
        <location evidence="1">Membrane</location>
    </subcellularLocation>
</comment>
<keyword evidence="4" id="KW-0029">Amino-acid transport</keyword>
<keyword evidence="3 8" id="KW-0812">Transmembrane</keyword>
<dbReference type="GO" id="GO:0006865">
    <property type="term" value="P:amino acid transport"/>
    <property type="evidence" value="ECO:0007669"/>
    <property type="project" value="UniProtKB-KW"/>
</dbReference>
<evidence type="ECO:0000256" key="3">
    <source>
        <dbReference type="ARBA" id="ARBA00022692"/>
    </source>
</evidence>
<feature type="transmembrane region" description="Helical" evidence="8">
    <location>
        <begin position="249"/>
        <end position="268"/>
    </location>
</feature>
<feature type="transmembrane region" description="Helical" evidence="8">
    <location>
        <begin position="327"/>
        <end position="347"/>
    </location>
</feature>
<evidence type="ECO:0000313" key="11">
    <source>
        <dbReference type="Proteomes" id="UP001465755"/>
    </source>
</evidence>
<dbReference type="AlphaFoldDB" id="A0AAW1PYY3"/>
<keyword evidence="11" id="KW-1185">Reference proteome</keyword>
<gene>
    <name evidence="10" type="ORF">WJX73_002176</name>
</gene>
<dbReference type="PANTHER" id="PTHR48017">
    <property type="entry name" value="OS05G0424000 PROTEIN-RELATED"/>
    <property type="match status" value="1"/>
</dbReference>
<dbReference type="EMBL" id="JALJOQ010000003">
    <property type="protein sequence ID" value="KAK9813661.1"/>
    <property type="molecule type" value="Genomic_DNA"/>
</dbReference>
<protein>
    <recommendedName>
        <fullName evidence="9">Amino acid transporter transmembrane domain-containing protein</fullName>
    </recommendedName>
</protein>
<evidence type="ECO:0000313" key="10">
    <source>
        <dbReference type="EMBL" id="KAK9813661.1"/>
    </source>
</evidence>
<evidence type="ECO:0000256" key="4">
    <source>
        <dbReference type="ARBA" id="ARBA00022970"/>
    </source>
</evidence>
<dbReference type="GO" id="GO:0016020">
    <property type="term" value="C:membrane"/>
    <property type="evidence" value="ECO:0007669"/>
    <property type="project" value="UniProtKB-SubCell"/>
</dbReference>
<name>A0AAW1PYY3_9CHLO</name>
<feature type="region of interest" description="Disordered" evidence="7">
    <location>
        <begin position="1"/>
        <end position="34"/>
    </location>
</feature>
<keyword evidence="6 8" id="KW-0472">Membrane</keyword>
<evidence type="ECO:0000259" key="9">
    <source>
        <dbReference type="Pfam" id="PF01490"/>
    </source>
</evidence>
<keyword evidence="2" id="KW-0813">Transport</keyword>
<sequence length="454" mass="49802">MRQSAQLDDSARGGNVEYKEGEKLAAQAASPPQEDYEAAKVAPYEEASKTAFSVGQGTWYHAAAHLATTIATPAAYAPLPSSIAQLGWPGGLIALAFAGLTTLYTSLLLASLDRWDGVRRTRYRDLSYSICGPLGYWATVVFQQIASIGNNITIQIVAGSSMWSIYQQYTPADVQHVTLQDWIIVFGAFQLILSQLPDIHSLRLVNLMCTFFTICFSATVIGLSIKYGSEDLADPPKDYGIHGTDSSKIFNAFFAMGSIAFSFGDTILPEIQATCKEPAKTTMYKGIFGGYTVILIAYFSVAILGYWAFGFYVQSYVVLSYTVGPDWVVTLLNIFAVLQVVGCYQIYSRPTFEYTYVRWLNPTQSKFSVRNVLIRLAVTTTYVVLITLICCMVPFFGDFVALIGAIGFTPMDFILPIPRLGDPLIELLIAVALLSLQSLYSPLLCRARGDAPPL</sequence>
<accession>A0AAW1PYY3</accession>
<evidence type="ECO:0000256" key="1">
    <source>
        <dbReference type="ARBA" id="ARBA00004370"/>
    </source>
</evidence>
<comment type="caution">
    <text evidence="10">The sequence shown here is derived from an EMBL/GenBank/DDBJ whole genome shotgun (WGS) entry which is preliminary data.</text>
</comment>
<dbReference type="Pfam" id="PF01490">
    <property type="entry name" value="Aa_trans"/>
    <property type="match status" value="1"/>
</dbReference>